<keyword evidence="5" id="KW-1185">Reference proteome</keyword>
<dbReference type="CDD" id="cd05379">
    <property type="entry name" value="CAP_bacterial"/>
    <property type="match status" value="1"/>
</dbReference>
<feature type="repeat" description="Cell wall-binding" evidence="2">
    <location>
        <begin position="172"/>
        <end position="191"/>
    </location>
</feature>
<dbReference type="InterPro" id="IPR018337">
    <property type="entry name" value="Cell_wall/Cho-bd_repeat"/>
</dbReference>
<dbReference type="eggNOG" id="COG5263">
    <property type="taxonomic scope" value="Bacteria"/>
</dbReference>
<evidence type="ECO:0000313" key="5">
    <source>
        <dbReference type="Proteomes" id="UP000003755"/>
    </source>
</evidence>
<dbReference type="SUPFAM" id="SSF69360">
    <property type="entry name" value="Cell wall binding repeat"/>
    <property type="match status" value="2"/>
</dbReference>
<dbReference type="PANTHER" id="PTHR31157">
    <property type="entry name" value="SCP DOMAIN-CONTAINING PROTEIN"/>
    <property type="match status" value="1"/>
</dbReference>
<dbReference type="Proteomes" id="UP000003755">
    <property type="component" value="Unassembled WGS sequence"/>
</dbReference>
<dbReference type="AlphaFoldDB" id="C9L907"/>
<evidence type="ECO:0000256" key="2">
    <source>
        <dbReference type="PROSITE-ProRule" id="PRU00591"/>
    </source>
</evidence>
<dbReference type="Pfam" id="PF01473">
    <property type="entry name" value="Choline_bind_1"/>
    <property type="match status" value="2"/>
</dbReference>
<keyword evidence="1" id="KW-0677">Repeat</keyword>
<reference evidence="4" key="1">
    <citation type="submission" date="2009-09" db="EMBL/GenBank/DDBJ databases">
        <authorList>
            <person name="Weinstock G."/>
            <person name="Sodergren E."/>
            <person name="Clifton S."/>
            <person name="Fulton L."/>
            <person name="Fulton B."/>
            <person name="Courtney L."/>
            <person name="Fronick C."/>
            <person name="Harrison M."/>
            <person name="Strong C."/>
            <person name="Farmer C."/>
            <person name="Delahaunty K."/>
            <person name="Markovic C."/>
            <person name="Hall O."/>
            <person name="Minx P."/>
            <person name="Tomlinson C."/>
            <person name="Mitreva M."/>
            <person name="Nelson J."/>
            <person name="Hou S."/>
            <person name="Wollam A."/>
            <person name="Pepin K.H."/>
            <person name="Johnson M."/>
            <person name="Bhonagiri V."/>
            <person name="Nash W.E."/>
            <person name="Warren W."/>
            <person name="Chinwalla A."/>
            <person name="Mardis E.R."/>
            <person name="Wilson R.K."/>
        </authorList>
    </citation>
    <scope>NUCLEOTIDE SEQUENCE [LARGE SCALE GENOMIC DNA]</scope>
    <source>
        <strain evidence="4">DSM 20583</strain>
    </source>
</reference>
<accession>C9L907</accession>
<protein>
    <submittedName>
        <fullName evidence="4">SCP-like protein</fullName>
    </submittedName>
</protein>
<dbReference type="PROSITE" id="PS51170">
    <property type="entry name" value="CW"/>
    <property type="match status" value="4"/>
</dbReference>
<gene>
    <name evidence="4" type="ORF">BLAHAN_05879</name>
</gene>
<dbReference type="HOGENOM" id="CLU_055995_1_0_9"/>
<feature type="domain" description="SCP" evidence="3">
    <location>
        <begin position="239"/>
        <end position="351"/>
    </location>
</feature>
<feature type="repeat" description="Cell wall-binding" evidence="2">
    <location>
        <begin position="56"/>
        <end position="75"/>
    </location>
</feature>
<dbReference type="STRING" id="537007.BLAHAN_05879"/>
<comment type="caution">
    <text evidence="4">The sequence shown here is derived from an EMBL/GenBank/DDBJ whole genome shotgun (WGS) entry which is preliminary data.</text>
</comment>
<dbReference type="Gene3D" id="2.10.270.10">
    <property type="entry name" value="Cholin Binding"/>
    <property type="match status" value="3"/>
</dbReference>
<proteinExistence type="predicted"/>
<dbReference type="PANTHER" id="PTHR31157:SF1">
    <property type="entry name" value="SCP DOMAIN-CONTAINING PROTEIN"/>
    <property type="match status" value="1"/>
</dbReference>
<dbReference type="Pfam" id="PF00188">
    <property type="entry name" value="CAP"/>
    <property type="match status" value="1"/>
</dbReference>
<evidence type="ECO:0000256" key="1">
    <source>
        <dbReference type="ARBA" id="ARBA00022737"/>
    </source>
</evidence>
<dbReference type="Gene3D" id="3.40.33.10">
    <property type="entry name" value="CAP"/>
    <property type="match status" value="1"/>
</dbReference>
<sequence>MKEEVSSMRNKRVKLFAAALLFMGSIVVGNKEVQAAQWEYNSSGWWYQEDDGSYPVNTWKSISGKWYYFDGNGYMLTGWQKINGVWYYLYSDGAMASNRWVGDYYLTENGAMATNTWIDGYYVGSDGQWKRNQWINTEYGWWYRHGDGSYTTNNWEFIDGYWYYFDGNGYMKTGWQEIWGKWYYLYSDGAMASNRWIGDYYLTESGAMATNTWIDGYYVGPDGKWVKDISIVYEMEVANIVNKERAANGLEPLEYDYELAEAAGVRAKELEQNLSHTRPDGTSCFTVLQEFGIEYWMCGENIAAGQRTPEQVMNGWMNSPGHRQNIMGPYTHIGVGYYVDKNGRMNWVQLFIGK</sequence>
<organism evidence="4 5">
    <name type="scientific">Blautia hansenii DSM 20583</name>
    <dbReference type="NCBI Taxonomy" id="537007"/>
    <lineage>
        <taxon>Bacteria</taxon>
        <taxon>Bacillati</taxon>
        <taxon>Bacillota</taxon>
        <taxon>Clostridia</taxon>
        <taxon>Lachnospirales</taxon>
        <taxon>Lachnospiraceae</taxon>
        <taxon>Blautia</taxon>
    </lineage>
</organism>
<dbReference type="InterPro" id="IPR014044">
    <property type="entry name" value="CAP_dom"/>
</dbReference>
<feature type="repeat" description="Cell wall-binding" evidence="2">
    <location>
        <begin position="76"/>
        <end position="95"/>
    </location>
</feature>
<feature type="repeat" description="Cell wall-binding" evidence="2">
    <location>
        <begin position="152"/>
        <end position="171"/>
    </location>
</feature>
<evidence type="ECO:0000259" key="3">
    <source>
        <dbReference type="Pfam" id="PF00188"/>
    </source>
</evidence>
<dbReference type="SUPFAM" id="SSF55797">
    <property type="entry name" value="PR-1-like"/>
    <property type="match status" value="1"/>
</dbReference>
<evidence type="ECO:0000313" key="4">
    <source>
        <dbReference type="EMBL" id="EEX21457.1"/>
    </source>
</evidence>
<dbReference type="InterPro" id="IPR035940">
    <property type="entry name" value="CAP_sf"/>
</dbReference>
<dbReference type="Pfam" id="PF19085">
    <property type="entry name" value="Choline_bind_2"/>
    <property type="match status" value="2"/>
</dbReference>
<dbReference type="eggNOG" id="COG2340">
    <property type="taxonomic scope" value="Bacteria"/>
</dbReference>
<name>C9L907_BLAHA</name>
<dbReference type="EMBL" id="ABYU02000021">
    <property type="protein sequence ID" value="EEX21457.1"/>
    <property type="molecule type" value="Genomic_DNA"/>
</dbReference>